<organism evidence="2 3">
    <name type="scientific">Diplocloster modestus</name>
    <dbReference type="NCBI Taxonomy" id="2850322"/>
    <lineage>
        <taxon>Bacteria</taxon>
        <taxon>Bacillati</taxon>
        <taxon>Bacillota</taxon>
        <taxon>Clostridia</taxon>
        <taxon>Lachnospirales</taxon>
        <taxon>Lachnospiraceae</taxon>
        <taxon>Diplocloster</taxon>
    </lineage>
</organism>
<keyword evidence="1" id="KW-0812">Transmembrane</keyword>
<evidence type="ECO:0000256" key="1">
    <source>
        <dbReference type="SAM" id="Phobius"/>
    </source>
</evidence>
<keyword evidence="1" id="KW-0472">Membrane</keyword>
<feature type="transmembrane region" description="Helical" evidence="1">
    <location>
        <begin position="63"/>
        <end position="91"/>
    </location>
</feature>
<protein>
    <submittedName>
        <fullName evidence="2">Uncharacterized protein</fullName>
    </submittedName>
</protein>
<sequence>MISVTQIALGLIGIVCILFPKQIASLLPYLMGIMMILIGLIGIRQIGEKFRQAPDIFARKLVLLIVGISFLVQGKTALVPIGIIWAVLGLWKAADAFVDFWEAYQAKHGVLPALENYLFV</sequence>
<comment type="caution">
    <text evidence="2">The sequence shown here is derived from an EMBL/GenBank/DDBJ whole genome shotgun (WGS) entry which is preliminary data.</text>
</comment>
<evidence type="ECO:0000313" key="3">
    <source>
        <dbReference type="Proteomes" id="UP001314681"/>
    </source>
</evidence>
<dbReference type="Proteomes" id="UP001314681">
    <property type="component" value="Unassembled WGS sequence"/>
</dbReference>
<accession>A0ABS6K5K0</accession>
<dbReference type="EMBL" id="JAHQCX010000004">
    <property type="protein sequence ID" value="MBU9725794.1"/>
    <property type="molecule type" value="Genomic_DNA"/>
</dbReference>
<keyword evidence="1" id="KW-1133">Transmembrane helix</keyword>
<name>A0ABS6K5K0_9FIRM</name>
<reference evidence="2 3" key="1">
    <citation type="submission" date="2021-06" db="EMBL/GenBank/DDBJ databases">
        <title>Description of novel taxa of the family Lachnospiraceae.</title>
        <authorList>
            <person name="Chaplin A.V."/>
            <person name="Sokolova S.R."/>
            <person name="Pikina A.P."/>
            <person name="Korzhanova M."/>
            <person name="Belova V."/>
            <person name="Korostin D."/>
            <person name="Efimov B.A."/>
        </authorList>
    </citation>
    <scope>NUCLEOTIDE SEQUENCE [LARGE SCALE GENOMIC DNA]</scope>
    <source>
        <strain evidence="2 3">ASD4241</strain>
    </source>
</reference>
<gene>
    <name evidence="2" type="ORF">KTH90_07185</name>
</gene>
<evidence type="ECO:0000313" key="2">
    <source>
        <dbReference type="EMBL" id="MBU9725794.1"/>
    </source>
</evidence>
<dbReference type="RefSeq" id="WP_158350012.1">
    <property type="nucleotide sequence ID" value="NZ_JAHQCX010000004.1"/>
</dbReference>
<feature type="transmembrane region" description="Helical" evidence="1">
    <location>
        <begin position="26"/>
        <end position="43"/>
    </location>
</feature>
<proteinExistence type="predicted"/>
<keyword evidence="3" id="KW-1185">Reference proteome</keyword>